<dbReference type="Proteomes" id="UP000479710">
    <property type="component" value="Unassembled WGS sequence"/>
</dbReference>
<accession>A0A6G1ER80</accession>
<keyword evidence="2" id="KW-1185">Reference proteome</keyword>
<proteinExistence type="predicted"/>
<dbReference type="EMBL" id="SPHZ02000003">
    <property type="protein sequence ID" value="KAF0927119.1"/>
    <property type="molecule type" value="Genomic_DNA"/>
</dbReference>
<comment type="caution">
    <text evidence="1">The sequence shown here is derived from an EMBL/GenBank/DDBJ whole genome shotgun (WGS) entry which is preliminary data.</text>
</comment>
<protein>
    <submittedName>
        <fullName evidence="1">Uncharacterized protein</fullName>
    </submittedName>
</protein>
<organism evidence="1 2">
    <name type="scientific">Oryza meyeriana var. granulata</name>
    <dbReference type="NCBI Taxonomy" id="110450"/>
    <lineage>
        <taxon>Eukaryota</taxon>
        <taxon>Viridiplantae</taxon>
        <taxon>Streptophyta</taxon>
        <taxon>Embryophyta</taxon>
        <taxon>Tracheophyta</taxon>
        <taxon>Spermatophyta</taxon>
        <taxon>Magnoliopsida</taxon>
        <taxon>Liliopsida</taxon>
        <taxon>Poales</taxon>
        <taxon>Poaceae</taxon>
        <taxon>BOP clade</taxon>
        <taxon>Oryzoideae</taxon>
        <taxon>Oryzeae</taxon>
        <taxon>Oryzinae</taxon>
        <taxon>Oryza</taxon>
        <taxon>Oryza meyeriana</taxon>
    </lineage>
</organism>
<evidence type="ECO:0000313" key="1">
    <source>
        <dbReference type="EMBL" id="KAF0927119.1"/>
    </source>
</evidence>
<name>A0A6G1ER80_9ORYZ</name>
<evidence type="ECO:0000313" key="2">
    <source>
        <dbReference type="Proteomes" id="UP000479710"/>
    </source>
</evidence>
<gene>
    <name evidence="1" type="ORF">E2562_029876</name>
</gene>
<sequence length="72" mass="8148">MRQTGYLHSPAHVYLHKPLLRLELADEQRTTQRWQRHFVAGDESAGSATVLNTLLHLDGFGLAFPMHPTPKS</sequence>
<dbReference type="AlphaFoldDB" id="A0A6G1ER80"/>
<reference evidence="1 2" key="1">
    <citation type="submission" date="2019-11" db="EMBL/GenBank/DDBJ databases">
        <title>Whole genome sequence of Oryza granulata.</title>
        <authorList>
            <person name="Li W."/>
        </authorList>
    </citation>
    <scope>NUCLEOTIDE SEQUENCE [LARGE SCALE GENOMIC DNA]</scope>
    <source>
        <strain evidence="2">cv. Menghai</strain>
        <tissue evidence="1">Leaf</tissue>
    </source>
</reference>